<dbReference type="NCBIfam" id="TIGR01557">
    <property type="entry name" value="myb_SHAQKYF"/>
    <property type="match status" value="1"/>
</dbReference>
<dbReference type="InterPro" id="IPR001005">
    <property type="entry name" value="SANT/Myb"/>
</dbReference>
<dbReference type="Proteomes" id="UP000245207">
    <property type="component" value="Unassembled WGS sequence"/>
</dbReference>
<gene>
    <name evidence="10" type="ORF">CTI12_AA082330</name>
</gene>
<dbReference type="EMBL" id="PKPP01000486">
    <property type="protein sequence ID" value="PWA92169.1"/>
    <property type="molecule type" value="Genomic_DNA"/>
</dbReference>
<evidence type="ECO:0000256" key="2">
    <source>
        <dbReference type="ARBA" id="ARBA00023015"/>
    </source>
</evidence>
<feature type="compositionally biased region" description="Acidic residues" evidence="6">
    <location>
        <begin position="99"/>
        <end position="108"/>
    </location>
</feature>
<dbReference type="AlphaFoldDB" id="A0A2U1Q2D2"/>
<organism evidence="10 11">
    <name type="scientific">Artemisia annua</name>
    <name type="common">Sweet wormwood</name>
    <dbReference type="NCBI Taxonomy" id="35608"/>
    <lineage>
        <taxon>Eukaryota</taxon>
        <taxon>Viridiplantae</taxon>
        <taxon>Streptophyta</taxon>
        <taxon>Embryophyta</taxon>
        <taxon>Tracheophyta</taxon>
        <taxon>Spermatophyta</taxon>
        <taxon>Magnoliopsida</taxon>
        <taxon>eudicotyledons</taxon>
        <taxon>Gunneridae</taxon>
        <taxon>Pentapetalae</taxon>
        <taxon>asterids</taxon>
        <taxon>campanulids</taxon>
        <taxon>Asterales</taxon>
        <taxon>Asteraceae</taxon>
        <taxon>Asteroideae</taxon>
        <taxon>Anthemideae</taxon>
        <taxon>Artemisiinae</taxon>
        <taxon>Artemisia</taxon>
    </lineage>
</organism>
<evidence type="ECO:0000256" key="4">
    <source>
        <dbReference type="ARBA" id="ARBA00023163"/>
    </source>
</evidence>
<evidence type="ECO:0008006" key="12">
    <source>
        <dbReference type="Google" id="ProtNLM"/>
    </source>
</evidence>
<dbReference type="InterPro" id="IPR006447">
    <property type="entry name" value="Myb_dom_plants"/>
</dbReference>
<protein>
    <recommendedName>
        <fullName evidence="12">Homeodomain-like protein</fullName>
    </recommendedName>
</protein>
<keyword evidence="11" id="KW-1185">Reference proteome</keyword>
<feature type="domain" description="SANT" evidence="8">
    <location>
        <begin position="140"/>
        <end position="193"/>
    </location>
</feature>
<dbReference type="PANTHER" id="PTHR44042">
    <property type="entry name" value="DUPLICATED HOMEODOMAIN-LIKE SUPERFAMILY PROTEIN-RELATED"/>
    <property type="match status" value="1"/>
</dbReference>
<feature type="compositionally biased region" description="Pro residues" evidence="6">
    <location>
        <begin position="266"/>
        <end position="277"/>
    </location>
</feature>
<dbReference type="InterPro" id="IPR017930">
    <property type="entry name" value="Myb_dom"/>
</dbReference>
<feature type="domain" description="HTH myb-type" evidence="9">
    <location>
        <begin position="137"/>
        <end position="193"/>
    </location>
</feature>
<dbReference type="Gene3D" id="1.10.10.60">
    <property type="entry name" value="Homeodomain-like"/>
    <property type="match status" value="2"/>
</dbReference>
<feature type="domain" description="Myb-like" evidence="7">
    <location>
        <begin position="137"/>
        <end position="189"/>
    </location>
</feature>
<dbReference type="Pfam" id="PF23082">
    <property type="entry name" value="Myb_DNA-binding_2"/>
    <property type="match status" value="1"/>
</dbReference>
<feature type="compositionally biased region" description="Polar residues" evidence="6">
    <location>
        <begin position="247"/>
        <end position="262"/>
    </location>
</feature>
<feature type="region of interest" description="Disordered" evidence="6">
    <location>
        <begin position="175"/>
        <end position="335"/>
    </location>
</feature>
<feature type="compositionally biased region" description="Pro residues" evidence="6">
    <location>
        <begin position="219"/>
        <end position="237"/>
    </location>
</feature>
<dbReference type="Pfam" id="PF00249">
    <property type="entry name" value="Myb_DNA-binding"/>
    <property type="match status" value="1"/>
</dbReference>
<dbReference type="PROSITE" id="PS51294">
    <property type="entry name" value="HTH_MYB"/>
    <property type="match status" value="1"/>
</dbReference>
<dbReference type="SUPFAM" id="SSF46689">
    <property type="entry name" value="Homeodomain-like"/>
    <property type="match status" value="2"/>
</dbReference>
<feature type="compositionally biased region" description="Polar residues" evidence="6">
    <location>
        <begin position="408"/>
        <end position="418"/>
    </location>
</feature>
<proteinExistence type="predicted"/>
<keyword evidence="3" id="KW-0238">DNA-binding</keyword>
<dbReference type="InterPro" id="IPR017884">
    <property type="entry name" value="SANT_dom"/>
</dbReference>
<evidence type="ECO:0000256" key="1">
    <source>
        <dbReference type="ARBA" id="ARBA00004123"/>
    </source>
</evidence>
<keyword evidence="2" id="KW-0805">Transcription regulation</keyword>
<evidence type="ECO:0000256" key="6">
    <source>
        <dbReference type="SAM" id="MobiDB-lite"/>
    </source>
</evidence>
<evidence type="ECO:0000259" key="8">
    <source>
        <dbReference type="PROSITE" id="PS51293"/>
    </source>
</evidence>
<keyword evidence="5" id="KW-0539">Nucleus</keyword>
<sequence>MYDQDQEELTNDDSTHTWTNDDLLLLQSELMMDDPWTKQDELLFQSALVMFPVDTEGRWEKIAERVPGKSADDVLAYHDALVLDVNDIESGCVDLPSYADDDEDEVEENNVVVKKKRGRKPAGSRSGDQSRTSQKNEKRKKGTPWSEDEHRRFLDGLNKFGKGDWRSISRNSVVTRTPTQVASHAQKFFLRQTSRTKERKRSSIHDITIHDTSMVVQPAPQPQPPPTPSPSPSPSPPLTNFYGGVEQPSTSQPTNFHGTTMVVQPPLHPSPPTPSPPTTDFYSGVQQPSTPQAPRFHGSVMVAQAPPQPTPSPSSNNFYGGTQQQAAQPAPSFNGSTMVVQPHPLATPSLPPANFYDGLQQPSTPQPSDFYGGMQQPPMSPSKKFNGGLPTPSPTNFYGDVQQPPTPSTSFHGSTMVMQPSPSTLSPPPTNVYGGMQQPPILPSTNFNGGLPPTNIHHGAQQPPTPPSTYINGGQGGAPLAPQQQKMGYEHQQHFGNPH</sequence>
<dbReference type="PROSITE" id="PS51293">
    <property type="entry name" value="SANT"/>
    <property type="match status" value="1"/>
</dbReference>
<dbReference type="FunFam" id="1.10.10.60:FF:000009">
    <property type="entry name" value="transcription factor MYB1R1"/>
    <property type="match status" value="1"/>
</dbReference>
<evidence type="ECO:0000259" key="9">
    <source>
        <dbReference type="PROSITE" id="PS51294"/>
    </source>
</evidence>
<feature type="compositionally biased region" description="Polar residues" evidence="6">
    <location>
        <begin position="280"/>
        <end position="292"/>
    </location>
</feature>
<dbReference type="InterPro" id="IPR009057">
    <property type="entry name" value="Homeodomain-like_sf"/>
</dbReference>
<evidence type="ECO:0000313" key="11">
    <source>
        <dbReference type="Proteomes" id="UP000245207"/>
    </source>
</evidence>
<dbReference type="SMART" id="SM00717">
    <property type="entry name" value="SANT"/>
    <property type="match status" value="2"/>
</dbReference>
<feature type="region of interest" description="Disordered" evidence="6">
    <location>
        <begin position="362"/>
        <end position="499"/>
    </location>
</feature>
<dbReference type="GO" id="GO:0005634">
    <property type="term" value="C:nucleus"/>
    <property type="evidence" value="ECO:0007669"/>
    <property type="project" value="UniProtKB-SubCell"/>
</dbReference>
<dbReference type="GO" id="GO:0003677">
    <property type="term" value="F:DNA binding"/>
    <property type="evidence" value="ECO:0007669"/>
    <property type="project" value="UniProtKB-KW"/>
</dbReference>
<feature type="region of interest" description="Disordered" evidence="6">
    <location>
        <begin position="96"/>
        <end position="150"/>
    </location>
</feature>
<feature type="compositionally biased region" description="Basic residues" evidence="6">
    <location>
        <begin position="113"/>
        <end position="122"/>
    </location>
</feature>
<dbReference type="CDD" id="cd00167">
    <property type="entry name" value="SANT"/>
    <property type="match status" value="2"/>
</dbReference>
<name>A0A2U1Q2D2_ARTAN</name>
<dbReference type="PANTHER" id="PTHR44042:SF69">
    <property type="entry name" value="TRANSCRIPTION FACTOR MYB-RELATED FAMILY"/>
    <property type="match status" value="1"/>
</dbReference>
<evidence type="ECO:0000259" key="7">
    <source>
        <dbReference type="PROSITE" id="PS50090"/>
    </source>
</evidence>
<reference evidence="10 11" key="1">
    <citation type="journal article" date="2018" name="Mol. Plant">
        <title>The genome of Artemisia annua provides insight into the evolution of Asteraceae family and artemisinin biosynthesis.</title>
        <authorList>
            <person name="Shen Q."/>
            <person name="Zhang L."/>
            <person name="Liao Z."/>
            <person name="Wang S."/>
            <person name="Yan T."/>
            <person name="Shi P."/>
            <person name="Liu M."/>
            <person name="Fu X."/>
            <person name="Pan Q."/>
            <person name="Wang Y."/>
            <person name="Lv Z."/>
            <person name="Lu X."/>
            <person name="Zhang F."/>
            <person name="Jiang W."/>
            <person name="Ma Y."/>
            <person name="Chen M."/>
            <person name="Hao X."/>
            <person name="Li L."/>
            <person name="Tang Y."/>
            <person name="Lv G."/>
            <person name="Zhou Y."/>
            <person name="Sun X."/>
            <person name="Brodelius P.E."/>
            <person name="Rose J.K.C."/>
            <person name="Tang K."/>
        </authorList>
    </citation>
    <scope>NUCLEOTIDE SEQUENCE [LARGE SCALE GENOMIC DNA]</scope>
    <source>
        <strain evidence="11">cv. Huhao1</strain>
        <tissue evidence="10">Leaf</tissue>
    </source>
</reference>
<keyword evidence="4" id="KW-0804">Transcription</keyword>
<dbReference type="PROSITE" id="PS50090">
    <property type="entry name" value="MYB_LIKE"/>
    <property type="match status" value="1"/>
</dbReference>
<comment type="caution">
    <text evidence="10">The sequence shown here is derived from an EMBL/GenBank/DDBJ whole genome shotgun (WGS) entry which is preliminary data.</text>
</comment>
<comment type="subcellular location">
    <subcellularLocation>
        <location evidence="1">Nucleus</location>
    </subcellularLocation>
</comment>
<evidence type="ECO:0000256" key="3">
    <source>
        <dbReference type="ARBA" id="ARBA00023125"/>
    </source>
</evidence>
<accession>A0A2U1Q2D2</accession>
<dbReference type="OrthoDB" id="118550at2759"/>
<evidence type="ECO:0000313" key="10">
    <source>
        <dbReference type="EMBL" id="PWA92169.1"/>
    </source>
</evidence>
<dbReference type="STRING" id="35608.A0A2U1Q2D2"/>
<evidence type="ECO:0000256" key="5">
    <source>
        <dbReference type="ARBA" id="ARBA00023242"/>
    </source>
</evidence>